<dbReference type="Gene3D" id="4.10.240.10">
    <property type="entry name" value="Zn(2)-C6 fungal-type DNA-binding domain"/>
    <property type="match status" value="1"/>
</dbReference>
<dbReference type="PROSITE" id="PS00463">
    <property type="entry name" value="ZN2_CY6_FUNGAL_1"/>
    <property type="match status" value="1"/>
</dbReference>
<dbReference type="OrthoDB" id="3037908at2759"/>
<dbReference type="PROSITE" id="PS50048">
    <property type="entry name" value="ZN2_CY6_FUNGAL_2"/>
    <property type="match status" value="1"/>
</dbReference>
<dbReference type="EMBL" id="DS572698">
    <property type="protein sequence ID" value="EGY20859.1"/>
    <property type="molecule type" value="Genomic_DNA"/>
</dbReference>
<name>G2WXQ1_VERDV</name>
<feature type="region of interest" description="Disordered" evidence="6">
    <location>
        <begin position="74"/>
        <end position="105"/>
    </location>
</feature>
<dbReference type="CDD" id="cd12148">
    <property type="entry name" value="fungal_TF_MHR"/>
    <property type="match status" value="1"/>
</dbReference>
<feature type="compositionally biased region" description="Polar residues" evidence="6">
    <location>
        <begin position="81"/>
        <end position="101"/>
    </location>
</feature>
<dbReference type="InterPro" id="IPR036864">
    <property type="entry name" value="Zn2-C6_fun-type_DNA-bd_sf"/>
</dbReference>
<dbReference type="GO" id="GO:0006351">
    <property type="term" value="P:DNA-templated transcription"/>
    <property type="evidence" value="ECO:0007669"/>
    <property type="project" value="InterPro"/>
</dbReference>
<reference evidence="8 9" key="1">
    <citation type="submission" date="2008-03" db="EMBL/GenBank/DDBJ databases">
        <title>The Genome Sequence of Verticillium dahliae VdLs.17.</title>
        <authorList>
            <consortium name="The Broad Institute Genome Sequencing Platform"/>
            <person name="Ma L.-J.J."/>
            <person name="Klosterman S.J."/>
            <person name="Subbarao K."/>
            <person name="Dobinson K."/>
            <person name="Veronese P."/>
            <person name="Kang S."/>
            <person name="Gold S.E."/>
            <person name="Young S."/>
            <person name="Jaffe D."/>
            <person name="Gnerre S."/>
            <person name="Berlin A."/>
            <person name="Heiman D."/>
            <person name="Hepburn T."/>
            <person name="Sykes S."/>
            <person name="Alvarado L."/>
            <person name="Kodira C.D."/>
            <person name="Lander E."/>
            <person name="Galagan J."/>
            <person name="Nusbaum C."/>
            <person name="Birren B."/>
        </authorList>
    </citation>
    <scope>NUCLEOTIDE SEQUENCE [LARGE SCALE GENOMIC DNA]</scope>
    <source>
        <strain evidence="9">VdLs.17 / ATCC MYA-4575 / FGSC 10137</strain>
    </source>
</reference>
<evidence type="ECO:0000256" key="2">
    <source>
        <dbReference type="ARBA" id="ARBA00022723"/>
    </source>
</evidence>
<dbReference type="SUPFAM" id="SSF57701">
    <property type="entry name" value="Zn2/Cys6 DNA-binding domain"/>
    <property type="match status" value="1"/>
</dbReference>
<dbReference type="OMA" id="GWPAMIN"/>
<dbReference type="PANTHER" id="PTHR47338:SF10">
    <property type="entry name" value="TRANSCRIPTION FACTOR DOMAIN-CONTAINING PROTEIN-RELATED"/>
    <property type="match status" value="1"/>
</dbReference>
<dbReference type="KEGG" id="vda:VDAG_02383"/>
<proteinExistence type="predicted"/>
<dbReference type="RefSeq" id="XP_009651331.1">
    <property type="nucleotide sequence ID" value="XM_009653036.1"/>
</dbReference>
<keyword evidence="5" id="KW-0539">Nucleus</keyword>
<dbReference type="HOGENOM" id="CLU_011017_4_0_1"/>
<dbReference type="GO" id="GO:0008270">
    <property type="term" value="F:zinc ion binding"/>
    <property type="evidence" value="ECO:0007669"/>
    <property type="project" value="InterPro"/>
</dbReference>
<evidence type="ECO:0000256" key="4">
    <source>
        <dbReference type="ARBA" id="ARBA00023163"/>
    </source>
</evidence>
<dbReference type="Pfam" id="PF04082">
    <property type="entry name" value="Fungal_trans"/>
    <property type="match status" value="1"/>
</dbReference>
<dbReference type="InParanoid" id="G2WXQ1"/>
<dbReference type="SMART" id="SM00906">
    <property type="entry name" value="Fungal_trans"/>
    <property type="match status" value="1"/>
</dbReference>
<dbReference type="Proteomes" id="UP000001611">
    <property type="component" value="Chromosome 3"/>
</dbReference>
<keyword evidence="2" id="KW-0479">Metal-binding</keyword>
<protein>
    <submittedName>
        <fullName evidence="8">Binuclear zinc transcription factor</fullName>
    </submittedName>
</protein>
<dbReference type="GO" id="GO:0005634">
    <property type="term" value="C:nucleus"/>
    <property type="evidence" value="ECO:0007669"/>
    <property type="project" value="UniProtKB-SubCell"/>
</dbReference>
<dbReference type="SMART" id="SM00066">
    <property type="entry name" value="GAL4"/>
    <property type="match status" value="1"/>
</dbReference>
<gene>
    <name evidence="8" type="ORF">VDAG_02383</name>
</gene>
<keyword evidence="3" id="KW-0805">Transcription regulation</keyword>
<dbReference type="GO" id="GO:0000981">
    <property type="term" value="F:DNA-binding transcription factor activity, RNA polymerase II-specific"/>
    <property type="evidence" value="ECO:0007669"/>
    <property type="project" value="InterPro"/>
</dbReference>
<dbReference type="InterPro" id="IPR050815">
    <property type="entry name" value="TF_fung"/>
</dbReference>
<dbReference type="CDD" id="cd00067">
    <property type="entry name" value="GAL4"/>
    <property type="match status" value="1"/>
</dbReference>
<feature type="region of interest" description="Disordered" evidence="6">
    <location>
        <begin position="565"/>
        <end position="584"/>
    </location>
</feature>
<evidence type="ECO:0000256" key="5">
    <source>
        <dbReference type="ARBA" id="ARBA00023242"/>
    </source>
</evidence>
<dbReference type="Pfam" id="PF00172">
    <property type="entry name" value="Zn_clus"/>
    <property type="match status" value="1"/>
</dbReference>
<dbReference type="PANTHER" id="PTHR47338">
    <property type="entry name" value="ZN(II)2CYS6 TRANSCRIPTION FACTOR (EUROFUNG)-RELATED"/>
    <property type="match status" value="1"/>
</dbReference>
<dbReference type="GeneID" id="20703846"/>
<keyword evidence="4" id="KW-0804">Transcription</keyword>
<evidence type="ECO:0000313" key="9">
    <source>
        <dbReference type="Proteomes" id="UP000001611"/>
    </source>
</evidence>
<evidence type="ECO:0000256" key="3">
    <source>
        <dbReference type="ARBA" id="ARBA00023015"/>
    </source>
</evidence>
<sequence>MPPQDEEATHFSCTQCRSMKLKCDRIRPRCSRCARVSADCEYPQSRRANVGRRRRVRELEAKLVELERLAKLVDKSPGNGEATNQDTATQNTDSMHGSSEILSDLPGPASDANVFPVDAPSAELASTGTYEQRPSLEMVEHLTNSYFDKWHYTAPMLQRTRYSMSLSLPTHMRPPMCLQYIVMAWGAEIGNTHRHLAMPFYNRAREYAQGDEMKASLTLAHAQTWCLMCYFEAQYLLFSRSSMSICRAIRIAQMLGLHQVDGDGLDHTSLIPPPQSWLEAEERRRTWWALYCSDRIVGGTAGWPVLIDEADISVRLPASEAAFENGAEEMTSPLTTMRQQEGQMFSSFAGRVLAASLFHQAFQHSTLTLSDDSSQDPRTRMHWKRHREIDDDLVILLQALPDGLRLPRQIRCRNAIFVNIIIHMSVICLHRAAISKIKAFGLPESTIRSSRARLVCSAEEILIIFRMMSDINENLKNSILTFAVYLAAQVFLEDLEPTEKDDSQQDNLDFILRIMILSFKTLHNPVSGSMAVQVALEMRQRGLDSPAVEKATELLLSHRLTPVFTKGGTQSSGPVFRLPSNSEA</sequence>
<organism evidence="8 9">
    <name type="scientific">Verticillium dahliae (strain VdLs.17 / ATCC MYA-4575 / FGSC 10137)</name>
    <name type="common">Verticillium wilt</name>
    <dbReference type="NCBI Taxonomy" id="498257"/>
    <lineage>
        <taxon>Eukaryota</taxon>
        <taxon>Fungi</taxon>
        <taxon>Dikarya</taxon>
        <taxon>Ascomycota</taxon>
        <taxon>Pezizomycotina</taxon>
        <taxon>Sordariomycetes</taxon>
        <taxon>Hypocreomycetidae</taxon>
        <taxon>Glomerellales</taxon>
        <taxon>Plectosphaerellaceae</taxon>
        <taxon>Verticillium</taxon>
    </lineage>
</organism>
<feature type="domain" description="Zn(2)-C6 fungal-type" evidence="7">
    <location>
        <begin position="12"/>
        <end position="42"/>
    </location>
</feature>
<dbReference type="AlphaFoldDB" id="G2WXQ1"/>
<comment type="subcellular location">
    <subcellularLocation>
        <location evidence="1">Nucleus</location>
    </subcellularLocation>
</comment>
<dbReference type="eggNOG" id="ENOG502QW20">
    <property type="taxonomic scope" value="Eukaryota"/>
</dbReference>
<evidence type="ECO:0000256" key="6">
    <source>
        <dbReference type="SAM" id="MobiDB-lite"/>
    </source>
</evidence>
<evidence type="ECO:0000259" key="7">
    <source>
        <dbReference type="PROSITE" id="PS50048"/>
    </source>
</evidence>
<dbReference type="GO" id="GO:0003677">
    <property type="term" value="F:DNA binding"/>
    <property type="evidence" value="ECO:0007669"/>
    <property type="project" value="InterPro"/>
</dbReference>
<dbReference type="InterPro" id="IPR007219">
    <property type="entry name" value="XnlR_reg_dom"/>
</dbReference>
<evidence type="ECO:0000313" key="8">
    <source>
        <dbReference type="EMBL" id="EGY20859.1"/>
    </source>
</evidence>
<dbReference type="InterPro" id="IPR001138">
    <property type="entry name" value="Zn2Cys6_DnaBD"/>
</dbReference>
<evidence type="ECO:0000256" key="1">
    <source>
        <dbReference type="ARBA" id="ARBA00004123"/>
    </source>
</evidence>
<feature type="compositionally biased region" description="Polar residues" evidence="6">
    <location>
        <begin position="567"/>
        <end position="584"/>
    </location>
</feature>
<accession>G2WXQ1</accession>
<keyword evidence="9" id="KW-1185">Reference proteome</keyword>